<reference evidence="4" key="2">
    <citation type="submission" date="2019-09" db="UniProtKB">
        <authorList>
            <consortium name="WormBaseParasite"/>
        </authorList>
    </citation>
    <scope>IDENTIFICATION</scope>
</reference>
<keyword evidence="3" id="KW-1185">Reference proteome</keyword>
<protein>
    <submittedName>
        <fullName evidence="2 4">Uncharacterized protein</fullName>
    </submittedName>
</protein>
<proteinExistence type="predicted"/>
<dbReference type="AlphaFoldDB" id="A0A183FQV8"/>
<organism evidence="3 4">
    <name type="scientific">Heligmosomoides polygyrus</name>
    <name type="common">Parasitic roundworm</name>
    <dbReference type="NCBI Taxonomy" id="6339"/>
    <lineage>
        <taxon>Eukaryota</taxon>
        <taxon>Metazoa</taxon>
        <taxon>Ecdysozoa</taxon>
        <taxon>Nematoda</taxon>
        <taxon>Chromadorea</taxon>
        <taxon>Rhabditida</taxon>
        <taxon>Rhabditina</taxon>
        <taxon>Rhabditomorpha</taxon>
        <taxon>Strongyloidea</taxon>
        <taxon>Heligmosomidae</taxon>
        <taxon>Heligmosomoides</taxon>
    </lineage>
</organism>
<reference evidence="2 3" key="1">
    <citation type="submission" date="2018-11" db="EMBL/GenBank/DDBJ databases">
        <authorList>
            <consortium name="Pathogen Informatics"/>
        </authorList>
    </citation>
    <scope>NUCLEOTIDE SEQUENCE [LARGE SCALE GENOMIC DNA]</scope>
</reference>
<feature type="transmembrane region" description="Helical" evidence="1">
    <location>
        <begin position="279"/>
        <end position="301"/>
    </location>
</feature>
<dbReference type="Proteomes" id="UP000050761">
    <property type="component" value="Unassembled WGS sequence"/>
</dbReference>
<keyword evidence="1" id="KW-1133">Transmembrane helix</keyword>
<dbReference type="WBParaSite" id="HPBE_0001015901-mRNA-1">
    <property type="protein sequence ID" value="HPBE_0001015901-mRNA-1"/>
    <property type="gene ID" value="HPBE_0001015901"/>
</dbReference>
<dbReference type="EMBL" id="UZAH01026670">
    <property type="protein sequence ID" value="VDO83933.1"/>
    <property type="molecule type" value="Genomic_DNA"/>
</dbReference>
<name>A0A183FQV8_HELPZ</name>
<accession>A0A183FQV8</accession>
<sequence>METEAALKKMKPGMANDLAADLWKSKSWYPMEEDSLHWDNIRNGLRHAVGLSGSHSCVCWRESFEEEQECVVDEHRVMAVAQPLLELDRLSSKDEDIAPVTQGGTHVNIRPGRVESLKVTIVSQSCAREDSLHWDNIRNGLRHAVGLSGSHSCVCWRESFEEEQECVVDEHRVMAVAQPLLELDRLSSKDEDIAPVTQGGTHVNIRPGRVESLKVVVRVIGALGTRRSAYPLALLAAMESDVEEIRHHAKRLLGVIAENSILKALDSKAKFSSPPGGKIFHFTIMKITLFLSCYSYALLYIERLRELRVFVLLIIFTPFEESSSFSSIAVVDRKGTSASITRSVAVFVSPRDYDRRQALEGCADSHNAG</sequence>
<evidence type="ECO:0000313" key="3">
    <source>
        <dbReference type="Proteomes" id="UP000050761"/>
    </source>
</evidence>
<evidence type="ECO:0000256" key="1">
    <source>
        <dbReference type="SAM" id="Phobius"/>
    </source>
</evidence>
<keyword evidence="1" id="KW-0812">Transmembrane</keyword>
<evidence type="ECO:0000313" key="4">
    <source>
        <dbReference type="WBParaSite" id="HPBE_0001015901-mRNA-1"/>
    </source>
</evidence>
<accession>A0A3P7ZZN4</accession>
<gene>
    <name evidence="2" type="ORF">HPBE_LOCUS10160</name>
</gene>
<keyword evidence="1" id="KW-0472">Membrane</keyword>
<evidence type="ECO:0000313" key="2">
    <source>
        <dbReference type="EMBL" id="VDO83933.1"/>
    </source>
</evidence>
<dbReference type="OrthoDB" id="5847305at2759"/>